<dbReference type="CDD" id="cd09019">
    <property type="entry name" value="galactose_mutarotase_like"/>
    <property type="match status" value="1"/>
</dbReference>
<dbReference type="RefSeq" id="WP_121850591.1">
    <property type="nucleotide sequence ID" value="NZ_CP032050.1"/>
</dbReference>
<evidence type="ECO:0000256" key="10">
    <source>
        <dbReference type="ARBA" id="ARBA00023277"/>
    </source>
</evidence>
<evidence type="ECO:0000256" key="12">
    <source>
        <dbReference type="PIRSR" id="PIRSR005096-1"/>
    </source>
</evidence>
<keyword evidence="10 11" id="KW-0119">Carbohydrate metabolism</keyword>
<organism evidence="15 16">
    <name type="scientific">Euzebyella marina</name>
    <dbReference type="NCBI Taxonomy" id="1761453"/>
    <lineage>
        <taxon>Bacteria</taxon>
        <taxon>Pseudomonadati</taxon>
        <taxon>Bacteroidota</taxon>
        <taxon>Flavobacteriia</taxon>
        <taxon>Flavobacteriales</taxon>
        <taxon>Flavobacteriaceae</taxon>
        <taxon>Euzebyella</taxon>
    </lineage>
</organism>
<dbReference type="PIRSF" id="PIRSF005096">
    <property type="entry name" value="GALM"/>
    <property type="match status" value="1"/>
</dbReference>
<dbReference type="InterPro" id="IPR015443">
    <property type="entry name" value="Aldose_1-epimerase"/>
</dbReference>
<evidence type="ECO:0000313" key="16">
    <source>
        <dbReference type="Proteomes" id="UP000276309"/>
    </source>
</evidence>
<dbReference type="GO" id="GO:0006006">
    <property type="term" value="P:glucose metabolic process"/>
    <property type="evidence" value="ECO:0007669"/>
    <property type="project" value="TreeGrafter"/>
</dbReference>
<comment type="subunit">
    <text evidence="5">Monomer.</text>
</comment>
<feature type="binding site" evidence="13">
    <location>
        <position position="289"/>
    </location>
    <ligand>
        <name>beta-D-galactose</name>
        <dbReference type="ChEBI" id="CHEBI:27667"/>
    </ligand>
</feature>
<dbReference type="AlphaFoldDB" id="A0A3G2LBG4"/>
<feature type="binding site" evidence="14">
    <location>
        <begin position="217"/>
        <end position="219"/>
    </location>
    <ligand>
        <name>beta-D-galactose</name>
        <dbReference type="ChEBI" id="CHEBI:27667"/>
    </ligand>
</feature>
<dbReference type="InterPro" id="IPR014718">
    <property type="entry name" value="GH-type_carb-bd"/>
</dbReference>
<evidence type="ECO:0000313" key="15">
    <source>
        <dbReference type="EMBL" id="AYN69600.1"/>
    </source>
</evidence>
<protein>
    <recommendedName>
        <fullName evidence="7 11">Aldose 1-epimerase</fullName>
        <ecNumber evidence="6 11">5.1.3.3</ecNumber>
    </recommendedName>
</protein>
<evidence type="ECO:0000256" key="7">
    <source>
        <dbReference type="ARBA" id="ARBA00014165"/>
    </source>
</evidence>
<dbReference type="EC" id="5.1.3.3" evidence="6 11"/>
<comment type="cofactor">
    <cofactor evidence="2">
        <name>Ca(2+)</name>
        <dbReference type="ChEBI" id="CHEBI:29108"/>
    </cofactor>
</comment>
<comment type="similarity">
    <text evidence="4 11">Belongs to the aldose epimerase family.</text>
</comment>
<dbReference type="Proteomes" id="UP000276309">
    <property type="component" value="Chromosome"/>
</dbReference>
<evidence type="ECO:0000256" key="2">
    <source>
        <dbReference type="ARBA" id="ARBA00001913"/>
    </source>
</evidence>
<evidence type="ECO:0000256" key="5">
    <source>
        <dbReference type="ARBA" id="ARBA00011245"/>
    </source>
</evidence>
<dbReference type="PANTHER" id="PTHR10091:SF0">
    <property type="entry name" value="GALACTOSE MUTAROTASE"/>
    <property type="match status" value="1"/>
</dbReference>
<feature type="binding site" evidence="14">
    <location>
        <begin position="120"/>
        <end position="121"/>
    </location>
    <ligand>
        <name>beta-D-galactose</name>
        <dbReference type="ChEBI" id="CHEBI:27667"/>
    </ligand>
</feature>
<reference evidence="15 16" key="1">
    <citation type="submission" date="2018-08" db="EMBL/GenBank/DDBJ databases">
        <title>The reduced genetic potential of extracellular carbohydrate catabolism in Euzebyella marina RN62, a Flavobacteriia bacterium isolated from the hadal water.</title>
        <authorList>
            <person name="Xue C."/>
        </authorList>
    </citation>
    <scope>NUCLEOTIDE SEQUENCE [LARGE SCALE GENOMIC DNA]</scope>
    <source>
        <strain evidence="15 16">RN62</strain>
    </source>
</reference>
<keyword evidence="8" id="KW-0106">Calcium</keyword>
<dbReference type="InterPro" id="IPR008183">
    <property type="entry name" value="Aldose_1/G6P_1-epimerase"/>
</dbReference>
<accession>A0A3G2LBG4</accession>
<dbReference type="InterPro" id="IPR047215">
    <property type="entry name" value="Galactose_mutarotase-like"/>
</dbReference>
<dbReference type="SUPFAM" id="SSF74650">
    <property type="entry name" value="Galactose mutarotase-like"/>
    <property type="match status" value="1"/>
</dbReference>
<dbReference type="Pfam" id="PF01263">
    <property type="entry name" value="Aldose_epim"/>
    <property type="match status" value="1"/>
</dbReference>
<evidence type="ECO:0000256" key="11">
    <source>
        <dbReference type="PIRNR" id="PIRNR005096"/>
    </source>
</evidence>
<keyword evidence="9 11" id="KW-0413">Isomerase</keyword>
<dbReference type="GO" id="GO:0030246">
    <property type="term" value="F:carbohydrate binding"/>
    <property type="evidence" value="ECO:0007669"/>
    <property type="project" value="InterPro"/>
</dbReference>
<dbReference type="Gene3D" id="2.70.98.10">
    <property type="match status" value="1"/>
</dbReference>
<dbReference type="NCBIfam" id="NF008277">
    <property type="entry name" value="PRK11055.1"/>
    <property type="match status" value="1"/>
</dbReference>
<dbReference type="KEGG" id="emar:D1013_04135"/>
<evidence type="ECO:0000256" key="6">
    <source>
        <dbReference type="ARBA" id="ARBA00013185"/>
    </source>
</evidence>
<dbReference type="InterPro" id="IPR011013">
    <property type="entry name" value="Gal_mutarotase_sf_dom"/>
</dbReference>
<evidence type="ECO:0000256" key="3">
    <source>
        <dbReference type="ARBA" id="ARBA00005028"/>
    </source>
</evidence>
<evidence type="ECO:0000256" key="4">
    <source>
        <dbReference type="ARBA" id="ARBA00006206"/>
    </source>
</evidence>
<feature type="active site" description="Proton donor" evidence="12">
    <location>
        <position position="217"/>
    </location>
</feature>
<dbReference type="EMBL" id="CP032050">
    <property type="protein sequence ID" value="AYN69600.1"/>
    <property type="molecule type" value="Genomic_DNA"/>
</dbReference>
<dbReference type="GO" id="GO:0033499">
    <property type="term" value="P:galactose catabolic process via UDP-galactose, Leloir pathway"/>
    <property type="evidence" value="ECO:0007669"/>
    <property type="project" value="TreeGrafter"/>
</dbReference>
<proteinExistence type="inferred from homology"/>
<evidence type="ECO:0000256" key="9">
    <source>
        <dbReference type="ARBA" id="ARBA00023235"/>
    </source>
</evidence>
<keyword evidence="16" id="KW-1185">Reference proteome</keyword>
<dbReference type="OrthoDB" id="9779408at2"/>
<feature type="active site" description="Proton acceptor" evidence="12">
    <location>
        <position position="355"/>
    </location>
</feature>
<dbReference type="PROSITE" id="PS51257">
    <property type="entry name" value="PROKAR_LIPOPROTEIN"/>
    <property type="match status" value="1"/>
</dbReference>
<dbReference type="GO" id="GO:0004034">
    <property type="term" value="F:aldose 1-epimerase activity"/>
    <property type="evidence" value="ECO:0007669"/>
    <property type="project" value="UniProtKB-EC"/>
</dbReference>
<evidence type="ECO:0000256" key="1">
    <source>
        <dbReference type="ARBA" id="ARBA00001614"/>
    </source>
</evidence>
<dbReference type="InterPro" id="IPR018052">
    <property type="entry name" value="Ald1_epimerase_CS"/>
</dbReference>
<evidence type="ECO:0000256" key="14">
    <source>
        <dbReference type="PIRSR" id="PIRSR005096-3"/>
    </source>
</evidence>
<evidence type="ECO:0000256" key="13">
    <source>
        <dbReference type="PIRSR" id="PIRSR005096-2"/>
    </source>
</evidence>
<dbReference type="PROSITE" id="PS00545">
    <property type="entry name" value="ALDOSE_1_EPIMERASE"/>
    <property type="match status" value="1"/>
</dbReference>
<gene>
    <name evidence="15" type="ORF">D1013_04135</name>
</gene>
<name>A0A3G2LBG4_9FLAO</name>
<dbReference type="UniPathway" id="UPA00242"/>
<comment type="catalytic activity">
    <reaction evidence="1 11">
        <text>alpha-D-glucose = beta-D-glucose</text>
        <dbReference type="Rhea" id="RHEA:10264"/>
        <dbReference type="ChEBI" id="CHEBI:15903"/>
        <dbReference type="ChEBI" id="CHEBI:17925"/>
        <dbReference type="EC" id="5.1.3.3"/>
    </reaction>
</comment>
<evidence type="ECO:0000256" key="8">
    <source>
        <dbReference type="ARBA" id="ARBA00022837"/>
    </source>
</evidence>
<sequence length="390" mass="43456">MKLKLFALSILLTVVFSCKQEKKQGQPQQEEATEVMETRAKNLNAGAFDTIVDGNQVKLYWLKNDDIEVAITNYGGRIVGLFTPDTKGEWVDVVIGRGSVKEYIDGPESYFGALIGRVGNRIAGGKFSIDGKNYSVETNNGENALHGGPNGFQDKVWKVESSNDTTLVLNYLSEDMEEGFPGALDAKVTYHLIKPNTLRIEYDAVTDKPTIVNLTNHAYFNLNGEGSGNILDHEMILYADKFTPVDETLIPTGELKAVKNTPFDFTEPHRIGERIEAEDTQIKYGGGYDHNFVLSDETNNSLKQAATVVGDKSGVVMEVFTTEPGVQFYSGNFMNAENKLKSGARDEHRSAFCLETQHYPDSPNQKNFPTIRLNPGEEYHTMTEYRFSTK</sequence>
<dbReference type="PANTHER" id="PTHR10091">
    <property type="entry name" value="ALDOSE-1-EPIMERASE"/>
    <property type="match status" value="1"/>
</dbReference>
<comment type="pathway">
    <text evidence="3 11">Carbohydrate metabolism; hexose metabolism.</text>
</comment>